<dbReference type="InterPro" id="IPR018060">
    <property type="entry name" value="HTH_AraC"/>
</dbReference>
<keyword evidence="3" id="KW-0010">Activator</keyword>
<dbReference type="Proteomes" id="UP000281061">
    <property type="component" value="Unassembled WGS sequence"/>
</dbReference>
<comment type="caution">
    <text evidence="6">The sequence shown here is derived from an EMBL/GenBank/DDBJ whole genome shotgun (WGS) entry which is preliminary data.</text>
</comment>
<feature type="domain" description="HTH araC/xylS-type" evidence="5">
    <location>
        <begin position="200"/>
        <end position="299"/>
    </location>
</feature>
<evidence type="ECO:0000256" key="4">
    <source>
        <dbReference type="ARBA" id="ARBA00023163"/>
    </source>
</evidence>
<organism evidence="6 7">
    <name type="scientific">Lactiplantibacillus pentosus</name>
    <name type="common">Lactobacillus pentosus</name>
    <dbReference type="NCBI Taxonomy" id="1589"/>
    <lineage>
        <taxon>Bacteria</taxon>
        <taxon>Bacillati</taxon>
        <taxon>Bacillota</taxon>
        <taxon>Bacilli</taxon>
        <taxon>Lactobacillales</taxon>
        <taxon>Lactobacillaceae</taxon>
        <taxon>Lactiplantibacillus</taxon>
    </lineage>
</organism>
<keyword evidence="2" id="KW-0238">DNA-binding</keyword>
<evidence type="ECO:0000256" key="1">
    <source>
        <dbReference type="ARBA" id="ARBA00023015"/>
    </source>
</evidence>
<reference evidence="6 7" key="1">
    <citation type="submission" date="2018-10" db="EMBL/GenBank/DDBJ databases">
        <title>Genome sequences of five Lactobacillus pentosus strains isolated from brines of traditionally fermented spanish-style green table olives and differences between them.</title>
        <authorList>
            <person name="Jimenez Diaz R."/>
        </authorList>
    </citation>
    <scope>NUCLEOTIDE SEQUENCE [LARGE SCALE GENOMIC DNA]</scope>
    <source>
        <strain evidence="6 7">IG8</strain>
    </source>
</reference>
<evidence type="ECO:0000259" key="5">
    <source>
        <dbReference type="PROSITE" id="PS01124"/>
    </source>
</evidence>
<dbReference type="PROSITE" id="PS00041">
    <property type="entry name" value="HTH_ARAC_FAMILY_1"/>
    <property type="match status" value="1"/>
</dbReference>
<dbReference type="SUPFAM" id="SSF51215">
    <property type="entry name" value="Regulatory protein AraC"/>
    <property type="match status" value="1"/>
</dbReference>
<proteinExistence type="predicted"/>
<accession>A0AB37RM43</accession>
<dbReference type="GO" id="GO:0003700">
    <property type="term" value="F:DNA-binding transcription factor activity"/>
    <property type="evidence" value="ECO:0007669"/>
    <property type="project" value="InterPro"/>
</dbReference>
<dbReference type="EMBL" id="RDCL01000004">
    <property type="protein sequence ID" value="RMW57607.1"/>
    <property type="molecule type" value="Genomic_DNA"/>
</dbReference>
<dbReference type="InterPro" id="IPR018062">
    <property type="entry name" value="HTH_AraC-typ_CS"/>
</dbReference>
<dbReference type="InterPro" id="IPR037923">
    <property type="entry name" value="HTH-like"/>
</dbReference>
<dbReference type="Gene3D" id="1.10.10.60">
    <property type="entry name" value="Homeodomain-like"/>
    <property type="match status" value="1"/>
</dbReference>
<dbReference type="PANTHER" id="PTHR46796">
    <property type="entry name" value="HTH-TYPE TRANSCRIPTIONAL ACTIVATOR RHAS-RELATED"/>
    <property type="match status" value="1"/>
</dbReference>
<evidence type="ECO:0000313" key="6">
    <source>
        <dbReference type="EMBL" id="RMW57607.1"/>
    </source>
</evidence>
<dbReference type="AlphaFoldDB" id="A0AB37RM43"/>
<dbReference type="InterPro" id="IPR050204">
    <property type="entry name" value="AraC_XylS_family_regulators"/>
</dbReference>
<dbReference type="SMART" id="SM00342">
    <property type="entry name" value="HTH_ARAC"/>
    <property type="match status" value="1"/>
</dbReference>
<keyword evidence="1" id="KW-0805">Transcription regulation</keyword>
<dbReference type="InterPro" id="IPR009057">
    <property type="entry name" value="Homeodomain-like_sf"/>
</dbReference>
<dbReference type="SUPFAM" id="SSF46689">
    <property type="entry name" value="Homeodomain-like"/>
    <property type="match status" value="2"/>
</dbReference>
<protein>
    <submittedName>
        <fullName evidence="6">AraC family transcriptional regulator</fullName>
    </submittedName>
</protein>
<evidence type="ECO:0000313" key="7">
    <source>
        <dbReference type="Proteomes" id="UP000281061"/>
    </source>
</evidence>
<sequence length="301" mass="34803">MHYLEAVTMDDFSEYIPTNEQGMRCLQGLYFNNPSNKAKQLYYYPLWTGEYCVNYPYMIDRQYMNSFIVFLIEYGELSFTFDDRRDFTATKDSVVIMDCKKRNHYFATSDCKFIFFHFNGDQVQALYDYVTNAKTNCFQATEELKHLINQIFNLFKTRAFADKETTFSVLLYQLLIALTLIADPAPTDRSSLKQTPQMVTQALDYLDKHYAQKITIAALCKRIGVSPSLLSQNFRAYTDNSVHGYLTSVRILHVKGMLTTAPDLSIADIAEQCGFHDTSHLNKVFSTETGMTPSKFRKICF</sequence>
<dbReference type="Pfam" id="PF12833">
    <property type="entry name" value="HTH_18"/>
    <property type="match status" value="1"/>
</dbReference>
<gene>
    <name evidence="6" type="ORF">D6U17_00160</name>
</gene>
<dbReference type="PROSITE" id="PS01124">
    <property type="entry name" value="HTH_ARAC_FAMILY_2"/>
    <property type="match status" value="1"/>
</dbReference>
<keyword evidence="4" id="KW-0804">Transcription</keyword>
<name>A0AB37RM43_LACPE</name>
<evidence type="ECO:0000256" key="3">
    <source>
        <dbReference type="ARBA" id="ARBA00023159"/>
    </source>
</evidence>
<evidence type="ECO:0000256" key="2">
    <source>
        <dbReference type="ARBA" id="ARBA00023125"/>
    </source>
</evidence>
<dbReference type="GO" id="GO:0043565">
    <property type="term" value="F:sequence-specific DNA binding"/>
    <property type="evidence" value="ECO:0007669"/>
    <property type="project" value="InterPro"/>
</dbReference>